<feature type="non-terminal residue" evidence="1">
    <location>
        <position position="1"/>
    </location>
</feature>
<evidence type="ECO:0000313" key="2">
    <source>
        <dbReference type="Proteomes" id="UP001432027"/>
    </source>
</evidence>
<name>A0AAV5TYA6_9BILA</name>
<dbReference type="AlphaFoldDB" id="A0AAV5TYA6"/>
<reference evidence="1" key="1">
    <citation type="submission" date="2023-10" db="EMBL/GenBank/DDBJ databases">
        <title>Genome assembly of Pristionchus species.</title>
        <authorList>
            <person name="Yoshida K."/>
            <person name="Sommer R.J."/>
        </authorList>
    </citation>
    <scope>NUCLEOTIDE SEQUENCE</scope>
    <source>
        <strain evidence="1">RS0144</strain>
    </source>
</reference>
<protein>
    <submittedName>
        <fullName evidence="1">Uncharacterized protein</fullName>
    </submittedName>
</protein>
<comment type="caution">
    <text evidence="1">The sequence shown here is derived from an EMBL/GenBank/DDBJ whole genome shotgun (WGS) entry which is preliminary data.</text>
</comment>
<proteinExistence type="predicted"/>
<organism evidence="1 2">
    <name type="scientific">Pristionchus entomophagus</name>
    <dbReference type="NCBI Taxonomy" id="358040"/>
    <lineage>
        <taxon>Eukaryota</taxon>
        <taxon>Metazoa</taxon>
        <taxon>Ecdysozoa</taxon>
        <taxon>Nematoda</taxon>
        <taxon>Chromadorea</taxon>
        <taxon>Rhabditida</taxon>
        <taxon>Rhabditina</taxon>
        <taxon>Diplogasteromorpha</taxon>
        <taxon>Diplogasteroidea</taxon>
        <taxon>Neodiplogasteridae</taxon>
        <taxon>Pristionchus</taxon>
    </lineage>
</organism>
<accession>A0AAV5TYA6</accession>
<dbReference type="Proteomes" id="UP001432027">
    <property type="component" value="Unassembled WGS sequence"/>
</dbReference>
<evidence type="ECO:0000313" key="1">
    <source>
        <dbReference type="EMBL" id="GMS99342.1"/>
    </source>
</evidence>
<sequence>LSLTFSICAAYVDFTHSTLYDTEDFVGQKDVHLTKCDNGCLIFASTMGDGFVDSSTNYEPYAENMLTPVSRPGRAKIAPSRNLFF</sequence>
<dbReference type="EMBL" id="BTSX01000005">
    <property type="protein sequence ID" value="GMS99342.1"/>
    <property type="molecule type" value="Genomic_DNA"/>
</dbReference>
<keyword evidence="2" id="KW-1185">Reference proteome</keyword>
<gene>
    <name evidence="1" type="ORF">PENTCL1PPCAC_21517</name>
</gene>